<comment type="caution">
    <text evidence="1">The sequence shown here is derived from an EMBL/GenBank/DDBJ whole genome shotgun (WGS) entry which is preliminary data.</text>
</comment>
<dbReference type="RefSeq" id="WP_235294795.1">
    <property type="nucleotide sequence ID" value="NZ_BSOH01000003.1"/>
</dbReference>
<reference evidence="1" key="2">
    <citation type="submission" date="2023-01" db="EMBL/GenBank/DDBJ databases">
        <title>Draft genome sequence of Portibacter lacus strain NBRC 108769.</title>
        <authorList>
            <person name="Sun Q."/>
            <person name="Mori K."/>
        </authorList>
    </citation>
    <scope>NUCLEOTIDE SEQUENCE</scope>
    <source>
        <strain evidence="1">NBRC 108769</strain>
    </source>
</reference>
<evidence type="ECO:0000313" key="2">
    <source>
        <dbReference type="Proteomes" id="UP001156666"/>
    </source>
</evidence>
<proteinExistence type="predicted"/>
<name>A0AA37WDK4_9BACT</name>
<sequence>MKNRITNIMIVLLTLLGCQEHEILNNIKIVDHIDSLDCTKQKLTIKIDEAGKLLDTIQISEIKENKNGVKLFQKNINDNGETISEIYFWEEDSEPFLTITNNDKIDLHVTVELFKNSKGDIAELLVTESSNGKIDSFTSNYIRTHNIFGKLRTIETTSAEEIKSFSIFDKGKVVLDLIIMENDTTKRTEYKYSDDKLESSESYSYLGDSTISVSKYIDTKLSSTQFYEIENSRSILQSAVIYHYDEQSKLSSYISTDYETNKTDSIIIKYQPCD</sequence>
<dbReference type="EMBL" id="BSOH01000003">
    <property type="protein sequence ID" value="GLR16152.1"/>
    <property type="molecule type" value="Genomic_DNA"/>
</dbReference>
<accession>A0AA37WDK4</accession>
<keyword evidence="2" id="KW-1185">Reference proteome</keyword>
<organism evidence="1 2">
    <name type="scientific">Portibacter lacus</name>
    <dbReference type="NCBI Taxonomy" id="1099794"/>
    <lineage>
        <taxon>Bacteria</taxon>
        <taxon>Pseudomonadati</taxon>
        <taxon>Bacteroidota</taxon>
        <taxon>Saprospiria</taxon>
        <taxon>Saprospirales</taxon>
        <taxon>Haliscomenobacteraceae</taxon>
        <taxon>Portibacter</taxon>
    </lineage>
</organism>
<gene>
    <name evidence="1" type="ORF">GCM10007940_07670</name>
</gene>
<dbReference type="PROSITE" id="PS51257">
    <property type="entry name" value="PROKAR_LIPOPROTEIN"/>
    <property type="match status" value="1"/>
</dbReference>
<reference evidence="1" key="1">
    <citation type="journal article" date="2014" name="Int. J. Syst. Evol. Microbiol.">
        <title>Complete genome sequence of Corynebacterium casei LMG S-19264T (=DSM 44701T), isolated from a smear-ripened cheese.</title>
        <authorList>
            <consortium name="US DOE Joint Genome Institute (JGI-PGF)"/>
            <person name="Walter F."/>
            <person name="Albersmeier A."/>
            <person name="Kalinowski J."/>
            <person name="Ruckert C."/>
        </authorList>
    </citation>
    <scope>NUCLEOTIDE SEQUENCE</scope>
    <source>
        <strain evidence="1">NBRC 108769</strain>
    </source>
</reference>
<protein>
    <submittedName>
        <fullName evidence="1">Uncharacterized protein</fullName>
    </submittedName>
</protein>
<dbReference type="AlphaFoldDB" id="A0AA37WDK4"/>
<evidence type="ECO:0000313" key="1">
    <source>
        <dbReference type="EMBL" id="GLR16152.1"/>
    </source>
</evidence>
<dbReference type="Proteomes" id="UP001156666">
    <property type="component" value="Unassembled WGS sequence"/>
</dbReference>